<comment type="caution">
    <text evidence="2">The sequence shown here is derived from an EMBL/GenBank/DDBJ whole genome shotgun (WGS) entry which is preliminary data.</text>
</comment>
<dbReference type="Pfam" id="PF14303">
    <property type="entry name" value="NAM-associated"/>
    <property type="match status" value="1"/>
</dbReference>
<protein>
    <recommendedName>
        <fullName evidence="1">No apical meristem-associated C-terminal domain-containing protein</fullName>
    </recommendedName>
</protein>
<name>A0A5B0MFK2_PUCGR</name>
<organism evidence="2 3">
    <name type="scientific">Puccinia graminis f. sp. tritici</name>
    <dbReference type="NCBI Taxonomy" id="56615"/>
    <lineage>
        <taxon>Eukaryota</taxon>
        <taxon>Fungi</taxon>
        <taxon>Dikarya</taxon>
        <taxon>Basidiomycota</taxon>
        <taxon>Pucciniomycotina</taxon>
        <taxon>Pucciniomycetes</taxon>
        <taxon>Pucciniales</taxon>
        <taxon>Pucciniaceae</taxon>
        <taxon>Puccinia</taxon>
    </lineage>
</organism>
<dbReference type="EMBL" id="VSWC01000157">
    <property type="protein sequence ID" value="KAA1075402.1"/>
    <property type="molecule type" value="Genomic_DNA"/>
</dbReference>
<evidence type="ECO:0000313" key="2">
    <source>
        <dbReference type="EMBL" id="KAA1075402.1"/>
    </source>
</evidence>
<reference evidence="2 3" key="1">
    <citation type="submission" date="2019-05" db="EMBL/GenBank/DDBJ databases">
        <title>Emergence of the Ug99 lineage of the wheat stem rust pathogen through somatic hybridization.</title>
        <authorList>
            <person name="Li F."/>
            <person name="Upadhyaya N.M."/>
            <person name="Sperschneider J."/>
            <person name="Matny O."/>
            <person name="Nguyen-Phuc H."/>
            <person name="Mago R."/>
            <person name="Raley C."/>
            <person name="Miller M.E."/>
            <person name="Silverstein K.A.T."/>
            <person name="Henningsen E."/>
            <person name="Hirsch C.D."/>
            <person name="Visser B."/>
            <person name="Pretorius Z.A."/>
            <person name="Steffenson B.J."/>
            <person name="Schwessinger B."/>
            <person name="Dodds P.N."/>
            <person name="Figueroa M."/>
        </authorList>
    </citation>
    <scope>NUCLEOTIDE SEQUENCE [LARGE SCALE GENOMIC DNA]</scope>
    <source>
        <strain evidence="2">21-0</strain>
    </source>
</reference>
<dbReference type="Proteomes" id="UP000324748">
    <property type="component" value="Unassembled WGS sequence"/>
</dbReference>
<evidence type="ECO:0000259" key="1">
    <source>
        <dbReference type="Pfam" id="PF14303"/>
    </source>
</evidence>
<dbReference type="InterPro" id="IPR029466">
    <property type="entry name" value="NAM-associated_C"/>
</dbReference>
<evidence type="ECO:0000313" key="3">
    <source>
        <dbReference type="Proteomes" id="UP000324748"/>
    </source>
</evidence>
<feature type="domain" description="No apical meristem-associated C-terminal" evidence="1">
    <location>
        <begin position="36"/>
        <end position="117"/>
    </location>
</feature>
<dbReference type="AlphaFoldDB" id="A0A5B0MFK2"/>
<gene>
    <name evidence="2" type="ORF">PGT21_034794</name>
</gene>
<sequence length="117" mass="12912">MSLVDVAFPVSSSRLTTFPSKRSLSSIGSPSNLPKQLKEKVAYQEKKIDASNCKHLKKMATAHIDIAKAAKKQQMALASAMSSQHSTLKHLAYEAIMNKDLTGAYDDVKKYSKLQQK</sequence>
<accession>A0A5B0MFK2</accession>
<keyword evidence="3" id="KW-1185">Reference proteome</keyword>
<proteinExistence type="predicted"/>